<dbReference type="Proteomes" id="UP000323454">
    <property type="component" value="Unassembled WGS sequence"/>
</dbReference>
<dbReference type="PROSITE" id="PS00012">
    <property type="entry name" value="PHOSPHOPANTETHEINE"/>
    <property type="match status" value="1"/>
</dbReference>
<name>A0A5B2XIH4_9PSEU</name>
<dbReference type="InterPro" id="IPR006162">
    <property type="entry name" value="Ppantetheine_attach_site"/>
</dbReference>
<sequence>MSKLTIEELFQALVESAGEAETGVTPSDSLDVPFADIGYDSLALMETAARITQRTGVTVDDQQLIEAETPRQLLDLLNTAMSGQP</sequence>
<evidence type="ECO:0000256" key="2">
    <source>
        <dbReference type="ARBA" id="ARBA00022553"/>
    </source>
</evidence>
<dbReference type="Gene3D" id="1.10.1200.10">
    <property type="entry name" value="ACP-like"/>
    <property type="match status" value="1"/>
</dbReference>
<gene>
    <name evidence="4" type="ORF">F0L68_11840</name>
</gene>
<dbReference type="RefSeq" id="WP_149849569.1">
    <property type="nucleotide sequence ID" value="NZ_VUOB01000021.1"/>
</dbReference>
<reference evidence="4 5" key="1">
    <citation type="submission" date="2019-09" db="EMBL/GenBank/DDBJ databases">
        <title>Goodfellowia gen. nov., a new genus of the Pseudonocardineae related to Actinoalloteichus, containing Goodfellowia coeruleoviolacea gen. nov., comb. nov. gen. nov., comb. nov.</title>
        <authorList>
            <person name="Labeda D."/>
        </authorList>
    </citation>
    <scope>NUCLEOTIDE SEQUENCE [LARGE SCALE GENOMIC DNA]</scope>
    <source>
        <strain evidence="4 5">AN110305</strain>
    </source>
</reference>
<keyword evidence="2" id="KW-0597">Phosphoprotein</keyword>
<dbReference type="InterPro" id="IPR009081">
    <property type="entry name" value="PP-bd_ACP"/>
</dbReference>
<evidence type="ECO:0000313" key="5">
    <source>
        <dbReference type="Proteomes" id="UP000323454"/>
    </source>
</evidence>
<dbReference type="PROSITE" id="PS50075">
    <property type="entry name" value="CARRIER"/>
    <property type="match status" value="1"/>
</dbReference>
<dbReference type="SUPFAM" id="SSF47336">
    <property type="entry name" value="ACP-like"/>
    <property type="match status" value="1"/>
</dbReference>
<dbReference type="SMART" id="SM00823">
    <property type="entry name" value="PKS_PP"/>
    <property type="match status" value="1"/>
</dbReference>
<dbReference type="InterPro" id="IPR020806">
    <property type="entry name" value="PKS_PP-bd"/>
</dbReference>
<dbReference type="AlphaFoldDB" id="A0A5B2XIH4"/>
<accession>A0A5B2XIH4</accession>
<evidence type="ECO:0000256" key="1">
    <source>
        <dbReference type="ARBA" id="ARBA00022450"/>
    </source>
</evidence>
<evidence type="ECO:0000313" key="4">
    <source>
        <dbReference type="EMBL" id="KAA2262590.1"/>
    </source>
</evidence>
<dbReference type="GO" id="GO:0031177">
    <property type="term" value="F:phosphopantetheine binding"/>
    <property type="evidence" value="ECO:0007669"/>
    <property type="project" value="InterPro"/>
</dbReference>
<feature type="domain" description="Carrier" evidence="3">
    <location>
        <begin position="1"/>
        <end position="81"/>
    </location>
</feature>
<proteinExistence type="predicted"/>
<dbReference type="InterPro" id="IPR036736">
    <property type="entry name" value="ACP-like_sf"/>
</dbReference>
<reference evidence="4 5" key="2">
    <citation type="submission" date="2019-09" db="EMBL/GenBank/DDBJ databases">
        <authorList>
            <person name="Jin C."/>
        </authorList>
    </citation>
    <scope>NUCLEOTIDE SEQUENCE [LARGE SCALE GENOMIC DNA]</scope>
    <source>
        <strain evidence="4 5">AN110305</strain>
    </source>
</reference>
<comment type="caution">
    <text evidence="4">The sequence shown here is derived from an EMBL/GenBank/DDBJ whole genome shotgun (WGS) entry which is preliminary data.</text>
</comment>
<dbReference type="EMBL" id="VUOB01000021">
    <property type="protein sequence ID" value="KAA2262590.1"/>
    <property type="molecule type" value="Genomic_DNA"/>
</dbReference>
<keyword evidence="5" id="KW-1185">Reference proteome</keyword>
<dbReference type="OrthoDB" id="3537906at2"/>
<evidence type="ECO:0000259" key="3">
    <source>
        <dbReference type="PROSITE" id="PS50075"/>
    </source>
</evidence>
<dbReference type="Pfam" id="PF00550">
    <property type="entry name" value="PP-binding"/>
    <property type="match status" value="1"/>
</dbReference>
<protein>
    <submittedName>
        <fullName evidence="4">Acyl carrier protein</fullName>
    </submittedName>
</protein>
<keyword evidence="1" id="KW-0596">Phosphopantetheine</keyword>
<organism evidence="4 5">
    <name type="scientific">Solihabitans fulvus</name>
    <dbReference type="NCBI Taxonomy" id="1892852"/>
    <lineage>
        <taxon>Bacteria</taxon>
        <taxon>Bacillati</taxon>
        <taxon>Actinomycetota</taxon>
        <taxon>Actinomycetes</taxon>
        <taxon>Pseudonocardiales</taxon>
        <taxon>Pseudonocardiaceae</taxon>
        <taxon>Solihabitans</taxon>
    </lineage>
</organism>